<dbReference type="Gene3D" id="3.90.1140.10">
    <property type="entry name" value="Cyclic phosphodiesterase"/>
    <property type="match status" value="1"/>
</dbReference>
<dbReference type="OrthoDB" id="10263155at2759"/>
<dbReference type="SUPFAM" id="SSF55144">
    <property type="entry name" value="LigT-like"/>
    <property type="match status" value="1"/>
</dbReference>
<dbReference type="PANTHER" id="PTHR37474:SF1">
    <property type="entry name" value="2'-5' RNA LIGASE FAMILY PROTEIN"/>
    <property type="match status" value="1"/>
</dbReference>
<dbReference type="GeneID" id="20078414"/>
<protein>
    <recommendedName>
        <fullName evidence="2">2'-5' RNA ligase</fullName>
    </recommendedName>
</protein>
<proteinExistence type="predicted"/>
<evidence type="ECO:0008006" key="2">
    <source>
        <dbReference type="Google" id="ProtNLM"/>
    </source>
</evidence>
<accession>A0A024URD9</accession>
<dbReference type="PANTHER" id="PTHR37474">
    <property type="entry name" value="RNA LIGASE/CYCLIC NUCLEOTIDE PHOSPHODIESTERASE"/>
    <property type="match status" value="1"/>
</dbReference>
<dbReference type="VEuPathDB" id="FungiDB:H310_01364"/>
<sequence>MSMRPASIFKGSIRLMARHALPPHLAHKSALALVLTEDDSPLAYACVQGIRHHHDKSFDRWPPHINLVYPFLANPSTQIDAILARVAAAVEGVPAVEATFPAVHHFVHSKKSATIFLDPDNESTRPQLQAIQAAVQAAFPECNHDTRPFVPHLTLGQTGGSNQAIASLTRLIDSSFRAKSSEGQAATDAEPTSWTLRWSIGRLVVLERQGADDPFKIVGQVALHGNAKD</sequence>
<name>A0A024URD9_9STRA</name>
<evidence type="ECO:0000313" key="1">
    <source>
        <dbReference type="EMBL" id="ETW08869.1"/>
    </source>
</evidence>
<dbReference type="EMBL" id="KI913953">
    <property type="protein sequence ID" value="ETW08869.1"/>
    <property type="molecule type" value="Genomic_DNA"/>
</dbReference>
<dbReference type="Pfam" id="PF13563">
    <property type="entry name" value="2_5_RNA_ligase2"/>
    <property type="match status" value="1"/>
</dbReference>
<dbReference type="eggNOG" id="ENOG502S635">
    <property type="taxonomic scope" value="Eukaryota"/>
</dbReference>
<dbReference type="InterPro" id="IPR009097">
    <property type="entry name" value="Cyclic_Pdiesterase"/>
</dbReference>
<organism evidence="1">
    <name type="scientific">Aphanomyces invadans</name>
    <dbReference type="NCBI Taxonomy" id="157072"/>
    <lineage>
        <taxon>Eukaryota</taxon>
        <taxon>Sar</taxon>
        <taxon>Stramenopiles</taxon>
        <taxon>Oomycota</taxon>
        <taxon>Saprolegniomycetes</taxon>
        <taxon>Saprolegniales</taxon>
        <taxon>Verrucalvaceae</taxon>
        <taxon>Aphanomyces</taxon>
    </lineage>
</organism>
<dbReference type="AlphaFoldDB" id="A0A024URD9"/>
<reference evidence="1" key="1">
    <citation type="submission" date="2013-12" db="EMBL/GenBank/DDBJ databases">
        <title>The Genome Sequence of Aphanomyces invadans NJM9701.</title>
        <authorList>
            <consortium name="The Broad Institute Genomics Platform"/>
            <person name="Russ C."/>
            <person name="Tyler B."/>
            <person name="van West P."/>
            <person name="Dieguez-Uribeondo J."/>
            <person name="Young S.K."/>
            <person name="Zeng Q."/>
            <person name="Gargeya S."/>
            <person name="Fitzgerald M."/>
            <person name="Abouelleil A."/>
            <person name="Alvarado L."/>
            <person name="Chapman S.B."/>
            <person name="Gainer-Dewar J."/>
            <person name="Goldberg J."/>
            <person name="Griggs A."/>
            <person name="Gujja S."/>
            <person name="Hansen M."/>
            <person name="Howarth C."/>
            <person name="Imamovic A."/>
            <person name="Ireland A."/>
            <person name="Larimer J."/>
            <person name="McCowan C."/>
            <person name="Murphy C."/>
            <person name="Pearson M."/>
            <person name="Poon T.W."/>
            <person name="Priest M."/>
            <person name="Roberts A."/>
            <person name="Saif S."/>
            <person name="Shea T."/>
            <person name="Sykes S."/>
            <person name="Wortman J."/>
            <person name="Nusbaum C."/>
            <person name="Birren B."/>
        </authorList>
    </citation>
    <scope>NUCLEOTIDE SEQUENCE [LARGE SCALE GENOMIC DNA]</scope>
    <source>
        <strain evidence="1">NJM9701</strain>
    </source>
</reference>
<dbReference type="RefSeq" id="XP_008862674.1">
    <property type="nucleotide sequence ID" value="XM_008864452.1"/>
</dbReference>
<gene>
    <name evidence="1" type="ORF">H310_01364</name>
</gene>